<gene>
    <name evidence="3" type="ORF">CO185_01040</name>
</gene>
<dbReference type="Proteomes" id="UP000230758">
    <property type="component" value="Unassembled WGS sequence"/>
</dbReference>
<keyword evidence="1" id="KW-1133">Transmembrane helix</keyword>
<comment type="caution">
    <text evidence="3">The sequence shown here is derived from an EMBL/GenBank/DDBJ whole genome shotgun (WGS) entry which is preliminary data.</text>
</comment>
<name>A0A2M7WSL8_9BACT</name>
<reference evidence="4" key="1">
    <citation type="submission" date="2017-09" db="EMBL/GenBank/DDBJ databases">
        <title>Depth-based differentiation of microbial function through sediment-hosted aquifers and enrichment of novel symbionts in the deep terrestrial subsurface.</title>
        <authorList>
            <person name="Probst A.J."/>
            <person name="Ladd B."/>
            <person name="Jarett J.K."/>
            <person name="Geller-Mcgrath D.E."/>
            <person name="Sieber C.M.K."/>
            <person name="Emerson J.B."/>
            <person name="Anantharaman K."/>
            <person name="Thomas B.C."/>
            <person name="Malmstrom R."/>
            <person name="Stieglmeier M."/>
            <person name="Klingl A."/>
            <person name="Woyke T."/>
            <person name="Ryan C.M."/>
            <person name="Banfield J.F."/>
        </authorList>
    </citation>
    <scope>NUCLEOTIDE SEQUENCE [LARGE SCALE GENOMIC DNA]</scope>
</reference>
<organism evidence="3 4">
    <name type="scientific">Candidatus Zambryskibacteria bacterium CG_4_9_14_3_um_filter_42_15</name>
    <dbReference type="NCBI Taxonomy" id="1975112"/>
    <lineage>
        <taxon>Bacteria</taxon>
        <taxon>Candidatus Zambryskiibacteriota</taxon>
    </lineage>
</organism>
<keyword evidence="1" id="KW-0812">Transmembrane</keyword>
<evidence type="ECO:0000259" key="2">
    <source>
        <dbReference type="Pfam" id="PF18893"/>
    </source>
</evidence>
<evidence type="ECO:0000313" key="4">
    <source>
        <dbReference type="Proteomes" id="UP000230758"/>
    </source>
</evidence>
<dbReference type="Pfam" id="PF18893">
    <property type="entry name" value="DUF5652"/>
    <property type="match status" value="1"/>
</dbReference>
<sequence>MESINLLAGLVGVNPILVALAIIWSLVWKGLALWKSAGLRQKYWFIAILIINTLGVLEIIYIFFVAKKYKVEVIEKTE</sequence>
<dbReference type="InterPro" id="IPR043712">
    <property type="entry name" value="DUF5652"/>
</dbReference>
<evidence type="ECO:0000313" key="3">
    <source>
        <dbReference type="EMBL" id="PJA32998.1"/>
    </source>
</evidence>
<keyword evidence="1" id="KW-0472">Membrane</keyword>
<protein>
    <recommendedName>
        <fullName evidence="2">DUF5652 domain-containing protein</fullName>
    </recommendedName>
</protein>
<feature type="domain" description="DUF5652" evidence="2">
    <location>
        <begin position="14"/>
        <end position="70"/>
    </location>
</feature>
<proteinExistence type="predicted"/>
<dbReference type="EMBL" id="PFXF01000015">
    <property type="protein sequence ID" value="PJA32998.1"/>
    <property type="molecule type" value="Genomic_DNA"/>
</dbReference>
<dbReference type="AlphaFoldDB" id="A0A2M7WSL8"/>
<accession>A0A2M7WSL8</accession>
<evidence type="ECO:0000256" key="1">
    <source>
        <dbReference type="SAM" id="Phobius"/>
    </source>
</evidence>
<feature type="transmembrane region" description="Helical" evidence="1">
    <location>
        <begin position="6"/>
        <end position="31"/>
    </location>
</feature>
<feature type="transmembrane region" description="Helical" evidence="1">
    <location>
        <begin position="43"/>
        <end position="64"/>
    </location>
</feature>